<dbReference type="STRING" id="1635173.WH52_03265"/>
<protein>
    <submittedName>
        <fullName evidence="2">Uncharacterized protein</fullName>
    </submittedName>
</protein>
<proteinExistence type="predicted"/>
<dbReference type="AlphaFoldDB" id="A0A1Y2PG67"/>
<sequence>MSFSQKLIQSIIFLLTIPFFRVAFSFMLKKMENSFKRRNPKRMAFFYGYEKAVKFIIKYVWPIMIIICIISMWFNN</sequence>
<evidence type="ECO:0000256" key="1">
    <source>
        <dbReference type="SAM" id="Phobius"/>
    </source>
</evidence>
<evidence type="ECO:0000313" key="2">
    <source>
        <dbReference type="EMBL" id="OSY88709.1"/>
    </source>
</evidence>
<keyword evidence="1" id="KW-1133">Transmembrane helix</keyword>
<dbReference type="Proteomes" id="UP000194221">
    <property type="component" value="Unassembled WGS sequence"/>
</dbReference>
<feature type="transmembrane region" description="Helical" evidence="1">
    <location>
        <begin position="6"/>
        <end position="28"/>
    </location>
</feature>
<evidence type="ECO:0000313" key="3">
    <source>
        <dbReference type="Proteomes" id="UP000194221"/>
    </source>
</evidence>
<comment type="caution">
    <text evidence="2">The sequence shown here is derived from an EMBL/GenBank/DDBJ whole genome shotgun (WGS) entry which is preliminary data.</text>
</comment>
<keyword evidence="3" id="KW-1185">Reference proteome</keyword>
<dbReference type="InParanoid" id="A0A1Y2PG67"/>
<gene>
    <name evidence="2" type="ORF">WH52_03265</name>
</gene>
<dbReference type="EMBL" id="LAPZ01000002">
    <property type="protein sequence ID" value="OSY88709.1"/>
    <property type="molecule type" value="Genomic_DNA"/>
</dbReference>
<keyword evidence="1" id="KW-0812">Transmembrane</keyword>
<feature type="transmembrane region" description="Helical" evidence="1">
    <location>
        <begin position="55"/>
        <end position="74"/>
    </location>
</feature>
<name>A0A1Y2PG67_9FLAO</name>
<organism evidence="2 3">
    <name type="scientific">Tenacibaculum holothuriorum</name>
    <dbReference type="NCBI Taxonomy" id="1635173"/>
    <lineage>
        <taxon>Bacteria</taxon>
        <taxon>Pseudomonadati</taxon>
        <taxon>Bacteroidota</taxon>
        <taxon>Flavobacteriia</taxon>
        <taxon>Flavobacteriales</taxon>
        <taxon>Flavobacteriaceae</taxon>
        <taxon>Tenacibaculum</taxon>
    </lineage>
</organism>
<reference evidence="2 3" key="1">
    <citation type="submission" date="2015-03" db="EMBL/GenBank/DDBJ databases">
        <title>Genome sequence of Tenacibaculum sp. S2-2, isolated from intestinal microbiota of sea cucumber, Apostichopus japonicas.</title>
        <authorList>
            <person name="Shao Z."/>
            <person name="Wang L."/>
            <person name="Li X."/>
        </authorList>
    </citation>
    <scope>NUCLEOTIDE SEQUENCE [LARGE SCALE GENOMIC DNA]</scope>
    <source>
        <strain evidence="2 3">S2-2</strain>
    </source>
</reference>
<accession>A0A1Y2PG67</accession>
<keyword evidence="1" id="KW-0472">Membrane</keyword>